<dbReference type="RefSeq" id="WP_052636306.1">
    <property type="nucleotide sequence ID" value="NZ_FSRH01000025.1"/>
</dbReference>
<keyword evidence="1" id="KW-0472">Membrane</keyword>
<dbReference type="InterPro" id="IPR045275">
    <property type="entry name" value="MscS_archaea/bacteria_type"/>
</dbReference>
<feature type="transmembrane region" description="Helical" evidence="1">
    <location>
        <begin position="18"/>
        <end position="40"/>
    </location>
</feature>
<keyword evidence="3" id="KW-1185">Reference proteome</keyword>
<dbReference type="InterPro" id="IPR008910">
    <property type="entry name" value="MSC_TM_helix"/>
</dbReference>
<evidence type="ECO:0000256" key="1">
    <source>
        <dbReference type="SAM" id="Phobius"/>
    </source>
</evidence>
<dbReference type="Gene3D" id="1.10.287.1260">
    <property type="match status" value="3"/>
</dbReference>
<dbReference type="Pfam" id="PF05552">
    <property type="entry name" value="MS_channel_1st_1"/>
    <property type="match status" value="4"/>
</dbReference>
<evidence type="ECO:0000313" key="3">
    <source>
        <dbReference type="Proteomes" id="UP000027946"/>
    </source>
</evidence>
<dbReference type="NCBIfam" id="NF033912">
    <property type="entry name" value="msc"/>
    <property type="match status" value="1"/>
</dbReference>
<feature type="transmembrane region" description="Helical" evidence="1">
    <location>
        <begin position="422"/>
        <end position="440"/>
    </location>
</feature>
<accession>A0A069RDS2</accession>
<name>A0A069RDS2_PEPLI</name>
<dbReference type="Proteomes" id="UP000027946">
    <property type="component" value="Unassembled WGS sequence"/>
</dbReference>
<feature type="transmembrane region" description="Helical" evidence="1">
    <location>
        <begin position="105"/>
        <end position="130"/>
    </location>
</feature>
<comment type="caution">
    <text evidence="2">The sequence shown here is derived from an EMBL/GenBank/DDBJ whole genome shotgun (WGS) entry which is preliminary data.</text>
</comment>
<dbReference type="PANTHER" id="PTHR30221">
    <property type="entry name" value="SMALL-CONDUCTANCE MECHANOSENSITIVE CHANNEL"/>
    <property type="match status" value="1"/>
</dbReference>
<feature type="transmembrane region" description="Helical" evidence="1">
    <location>
        <begin position="200"/>
        <end position="218"/>
    </location>
</feature>
<feature type="transmembrane region" description="Helical" evidence="1">
    <location>
        <begin position="351"/>
        <end position="375"/>
    </location>
</feature>
<dbReference type="GO" id="GO:0008381">
    <property type="term" value="F:mechanosensitive monoatomic ion channel activity"/>
    <property type="evidence" value="ECO:0007669"/>
    <property type="project" value="InterPro"/>
</dbReference>
<dbReference type="EMBL" id="JJMM01000021">
    <property type="protein sequence ID" value="KDR94355.1"/>
    <property type="molecule type" value="Genomic_DNA"/>
</dbReference>
<dbReference type="eggNOG" id="COG0668">
    <property type="taxonomic scope" value="Bacteria"/>
</dbReference>
<organism evidence="2 3">
    <name type="scientific">Peptoclostridium litorale DSM 5388</name>
    <dbReference type="NCBI Taxonomy" id="1121324"/>
    <lineage>
        <taxon>Bacteria</taxon>
        <taxon>Bacillati</taxon>
        <taxon>Bacillota</taxon>
        <taxon>Clostridia</taxon>
        <taxon>Peptostreptococcales</taxon>
        <taxon>Peptoclostridiaceae</taxon>
        <taxon>Peptoclostridium</taxon>
    </lineage>
</organism>
<evidence type="ECO:0000313" key="2">
    <source>
        <dbReference type="EMBL" id="KDR94355.1"/>
    </source>
</evidence>
<reference evidence="2 3" key="1">
    <citation type="submission" date="2014-03" db="EMBL/GenBank/DDBJ databases">
        <title>Genome sequence of Clostridium litorale W6, DSM 5388.</title>
        <authorList>
            <person name="Poehlein A."/>
            <person name="Jagirdar A."/>
            <person name="Khonsari B."/>
            <person name="Chibani C.M."/>
            <person name="Gutierrez Gutierrez D.A."/>
            <person name="Davydova E."/>
            <person name="Alghaithi H.S."/>
            <person name="Nair K.P."/>
            <person name="Dhamotharan K."/>
            <person name="Chandran L."/>
            <person name="G W."/>
            <person name="Daniel R."/>
        </authorList>
    </citation>
    <scope>NUCLEOTIDE SEQUENCE [LARGE SCALE GENOMIC DNA]</scope>
    <source>
        <strain evidence="2 3">W6</strain>
    </source>
</reference>
<feature type="transmembrane region" description="Helical" evidence="1">
    <location>
        <begin position="74"/>
        <end position="93"/>
    </location>
</feature>
<proteinExistence type="predicted"/>
<dbReference type="OrthoDB" id="1411407at2"/>
<feature type="transmembrane region" description="Helical" evidence="1">
    <location>
        <begin position="446"/>
        <end position="468"/>
    </location>
</feature>
<feature type="transmembrane region" description="Helical" evidence="1">
    <location>
        <begin position="381"/>
        <end position="402"/>
    </location>
</feature>
<feature type="transmembrane region" description="Helical" evidence="1">
    <location>
        <begin position="252"/>
        <end position="273"/>
    </location>
</feature>
<feature type="transmembrane region" description="Helical" evidence="1">
    <location>
        <begin position="164"/>
        <end position="188"/>
    </location>
</feature>
<keyword evidence="1" id="KW-1133">Transmembrane helix</keyword>
<dbReference type="AlphaFoldDB" id="A0A069RDS2"/>
<gene>
    <name evidence="2" type="ORF">CLIT_21c00050</name>
</gene>
<protein>
    <submittedName>
        <fullName evidence="2">Uncharacterized protein</fullName>
    </submittedName>
</protein>
<keyword evidence="1" id="KW-0812">Transmembrane</keyword>
<dbReference type="PANTHER" id="PTHR30221:SF1">
    <property type="entry name" value="SMALL-CONDUCTANCE MECHANOSENSITIVE CHANNEL"/>
    <property type="match status" value="1"/>
</dbReference>
<sequence>MGPIVSARDIIMLYVPKFLGAILILLVGLLVAKAIASAAGKLVEKNSKIKEGVNKLFGDTEKEIKVGRLVVKSIYYIVMIFVIIAVFEALGFTRLTQPLNSFLGSIFSFIPQIIGAIILLAIAWVAARILKFLVVKALKSVKVDEKMKTQREGIAPLSQTVGEIVYWFVFLIFLPAILSALSLGGILSPIQNMIDKIFQALPNLVAAALIIAIGWFIASKIKKAVTQILESVGIDRIGAKEDQESKNRLSEIIGTIVYVLILIPVFVAGFDMIGLKAISAPAVNMLDSVMNFIPSLFSAFVIVYIAYFIGRIVGDLVSRILGKLNIEKIFSDIGLVSPEKSGERLPNMVGYLVKVAIVFFAVLEAANILGLTMFADIVDQFIVLAGHILLGIVIIGIGLYLAQLVASIIGQKKSASSEMLSIIAKGSIIVLSLAMGLRQMGIANEIINMAFGFTIGAIAIAGAIAFGIGGKDAAAKALSKFGENDEKAKEETTK</sequence>
<feature type="transmembrane region" description="Helical" evidence="1">
    <location>
        <begin position="293"/>
        <end position="313"/>
    </location>
</feature>